<keyword evidence="2" id="KW-1185">Reference proteome</keyword>
<reference evidence="1" key="1">
    <citation type="submission" date="2022-02" db="EMBL/GenBank/DDBJ databases">
        <title>Plant Genome Project.</title>
        <authorList>
            <person name="Zhang R.-G."/>
        </authorList>
    </citation>
    <scope>NUCLEOTIDE SEQUENCE</scope>
    <source>
        <strain evidence="1">AT1</strain>
    </source>
</reference>
<proteinExistence type="predicted"/>
<accession>A0ACC0PCK6</accession>
<evidence type="ECO:0000313" key="2">
    <source>
        <dbReference type="Proteomes" id="UP001062846"/>
    </source>
</evidence>
<sequence length="81" mass="9101">MNAKATEKVLSVDVMPTIWSKGNLYLLVLYVQSISKTRGKARNISPEVGCDQNKSFTQSLSSLRLNSMYSYSCNLANRYCI</sequence>
<organism evidence="1 2">
    <name type="scientific">Rhododendron molle</name>
    <name type="common">Chinese azalea</name>
    <name type="synonym">Azalea mollis</name>
    <dbReference type="NCBI Taxonomy" id="49168"/>
    <lineage>
        <taxon>Eukaryota</taxon>
        <taxon>Viridiplantae</taxon>
        <taxon>Streptophyta</taxon>
        <taxon>Embryophyta</taxon>
        <taxon>Tracheophyta</taxon>
        <taxon>Spermatophyta</taxon>
        <taxon>Magnoliopsida</taxon>
        <taxon>eudicotyledons</taxon>
        <taxon>Gunneridae</taxon>
        <taxon>Pentapetalae</taxon>
        <taxon>asterids</taxon>
        <taxon>Ericales</taxon>
        <taxon>Ericaceae</taxon>
        <taxon>Ericoideae</taxon>
        <taxon>Rhodoreae</taxon>
        <taxon>Rhododendron</taxon>
    </lineage>
</organism>
<gene>
    <name evidence="1" type="ORF">RHMOL_Rhmol03G0096100</name>
</gene>
<dbReference type="Proteomes" id="UP001062846">
    <property type="component" value="Chromosome 3"/>
</dbReference>
<comment type="caution">
    <text evidence="1">The sequence shown here is derived from an EMBL/GenBank/DDBJ whole genome shotgun (WGS) entry which is preliminary data.</text>
</comment>
<dbReference type="EMBL" id="CM046390">
    <property type="protein sequence ID" value="KAI8563230.1"/>
    <property type="molecule type" value="Genomic_DNA"/>
</dbReference>
<name>A0ACC0PCK6_RHOML</name>
<protein>
    <submittedName>
        <fullName evidence="1">Uncharacterized protein</fullName>
    </submittedName>
</protein>
<evidence type="ECO:0000313" key="1">
    <source>
        <dbReference type="EMBL" id="KAI8563230.1"/>
    </source>
</evidence>